<keyword evidence="3" id="KW-1185">Reference proteome</keyword>
<accession>A0ABD3GHF3</accession>
<sequence length="229" mass="27033">MVESQEDSIGPSPVLKQDEKHSWDLCVGRTDMVDARLCATRCLGPHFTRQAWHGDRFDQSRKLLMDIRDEERRREETNGGTEERMEVARNRVQHDHSEEAKQLFEEAITAQRRREHEEAERCRRRGKITWLKEGEAPTKYFFARLKAKHAQEEMAALEDASGRIIEDREEILEKVHQFYEELYAVEVESEEMVENRRTVVGRINRRLTAAQNQLLEELPSEKLITMQRS</sequence>
<comment type="caution">
    <text evidence="2">The sequence shown here is derived from an EMBL/GenBank/DDBJ whole genome shotgun (WGS) entry which is preliminary data.</text>
</comment>
<feature type="region of interest" description="Disordered" evidence="1">
    <location>
        <begin position="69"/>
        <end position="96"/>
    </location>
</feature>
<evidence type="ECO:0000256" key="1">
    <source>
        <dbReference type="SAM" id="MobiDB-lite"/>
    </source>
</evidence>
<dbReference type="AlphaFoldDB" id="A0ABD3GHF3"/>
<protein>
    <submittedName>
        <fullName evidence="2">Uncharacterized protein</fullName>
    </submittedName>
</protein>
<reference evidence="2 3" key="1">
    <citation type="submission" date="2024-09" db="EMBL/GenBank/DDBJ databases">
        <title>Chromosome-scale assembly of Riccia sorocarpa.</title>
        <authorList>
            <person name="Paukszto L."/>
        </authorList>
    </citation>
    <scope>NUCLEOTIDE SEQUENCE [LARGE SCALE GENOMIC DNA]</scope>
    <source>
        <strain evidence="2">LP-2024</strain>
        <tissue evidence="2">Aerial parts of the thallus</tissue>
    </source>
</reference>
<evidence type="ECO:0000313" key="3">
    <source>
        <dbReference type="Proteomes" id="UP001633002"/>
    </source>
</evidence>
<gene>
    <name evidence="2" type="ORF">R1sor_021559</name>
</gene>
<dbReference type="EMBL" id="JBJQOH010000007">
    <property type="protein sequence ID" value="KAL3678603.1"/>
    <property type="molecule type" value="Genomic_DNA"/>
</dbReference>
<proteinExistence type="predicted"/>
<evidence type="ECO:0000313" key="2">
    <source>
        <dbReference type="EMBL" id="KAL3678603.1"/>
    </source>
</evidence>
<organism evidence="2 3">
    <name type="scientific">Riccia sorocarpa</name>
    <dbReference type="NCBI Taxonomy" id="122646"/>
    <lineage>
        <taxon>Eukaryota</taxon>
        <taxon>Viridiplantae</taxon>
        <taxon>Streptophyta</taxon>
        <taxon>Embryophyta</taxon>
        <taxon>Marchantiophyta</taxon>
        <taxon>Marchantiopsida</taxon>
        <taxon>Marchantiidae</taxon>
        <taxon>Marchantiales</taxon>
        <taxon>Ricciaceae</taxon>
        <taxon>Riccia</taxon>
    </lineage>
</organism>
<dbReference type="Proteomes" id="UP001633002">
    <property type="component" value="Unassembled WGS sequence"/>
</dbReference>
<name>A0ABD3GHF3_9MARC</name>